<evidence type="ECO:0000313" key="1">
    <source>
        <dbReference type="EMBL" id="OPH83185.1"/>
    </source>
</evidence>
<keyword evidence="2" id="KW-1185">Reference proteome</keyword>
<sequence>MTLSQDGAFCEVYRFLLLPIVRITPLRQHMVKRLSINAFEMVKPWEKAVPLSLIFNLIWSGAGAQRNPERLVVCHRPANSTSRSFFRLCG</sequence>
<evidence type="ECO:0000313" key="2">
    <source>
        <dbReference type="Proteomes" id="UP000189940"/>
    </source>
</evidence>
<dbReference type="Proteomes" id="UP000189940">
    <property type="component" value="Unassembled WGS sequence"/>
</dbReference>
<gene>
    <name evidence="1" type="ORF">B2M20_08380</name>
</gene>
<dbReference type="STRING" id="29421.B2M20_08380"/>
<dbReference type="AlphaFoldDB" id="A0A1V4HZ89"/>
<organism evidence="1 2">
    <name type="scientific">Nitrobacter vulgaris</name>
    <dbReference type="NCBI Taxonomy" id="29421"/>
    <lineage>
        <taxon>Bacteria</taxon>
        <taxon>Pseudomonadati</taxon>
        <taxon>Pseudomonadota</taxon>
        <taxon>Alphaproteobacteria</taxon>
        <taxon>Hyphomicrobiales</taxon>
        <taxon>Nitrobacteraceae</taxon>
        <taxon>Nitrobacter</taxon>
    </lineage>
</organism>
<dbReference type="EMBL" id="MWPQ01000037">
    <property type="protein sequence ID" value="OPH83185.1"/>
    <property type="molecule type" value="Genomic_DNA"/>
</dbReference>
<name>A0A1V4HZ89_NITVU</name>
<comment type="caution">
    <text evidence="1">The sequence shown here is derived from an EMBL/GenBank/DDBJ whole genome shotgun (WGS) entry which is preliminary data.</text>
</comment>
<proteinExistence type="predicted"/>
<reference evidence="1 2" key="1">
    <citation type="submission" date="2017-02" db="EMBL/GenBank/DDBJ databases">
        <title>Genome sequence of the nitrite-oxidizing bacterium Nitrobacter vulgaris strain Ab1.</title>
        <authorList>
            <person name="Mellbye B.L."/>
            <person name="Davis E.W."/>
            <person name="Spieck E."/>
            <person name="Chang J.H."/>
            <person name="Bottomley P.J."/>
            <person name="Sayavedra-Soto L.A."/>
        </authorList>
    </citation>
    <scope>NUCLEOTIDE SEQUENCE [LARGE SCALE GENOMIC DNA]</scope>
    <source>
        <strain evidence="1 2">Ab1</strain>
    </source>
</reference>
<accession>A0A1V4HZ89</accession>
<protein>
    <submittedName>
        <fullName evidence="1">Uncharacterized protein</fullName>
    </submittedName>
</protein>